<proteinExistence type="predicted"/>
<evidence type="ECO:0008006" key="3">
    <source>
        <dbReference type="Google" id="ProtNLM"/>
    </source>
</evidence>
<reference evidence="1 2" key="1">
    <citation type="submission" date="2019-01" db="EMBL/GenBank/DDBJ databases">
        <title>Leucobacter muris sp. nov. isolated from the nose of a laboratory mouse.</title>
        <authorList>
            <person name="Benga L."/>
            <person name="Sproeer C."/>
            <person name="Schumann P."/>
            <person name="Verbarg S."/>
            <person name="Bunk B."/>
            <person name="Engelhardt E."/>
            <person name="Benten P.M."/>
            <person name="Sager M."/>
        </authorList>
    </citation>
    <scope>NUCLEOTIDE SEQUENCE [LARGE SCALE GENOMIC DNA]</scope>
    <source>
        <strain evidence="1 2">DSM 101948</strain>
    </source>
</reference>
<keyword evidence="2" id="KW-1185">Reference proteome</keyword>
<evidence type="ECO:0000313" key="2">
    <source>
        <dbReference type="Proteomes" id="UP000285768"/>
    </source>
</evidence>
<dbReference type="Pfam" id="PF25681">
    <property type="entry name" value="Phage_TTP_17"/>
    <property type="match status" value="1"/>
</dbReference>
<name>A0ABX5QDN1_9MICO</name>
<dbReference type="Proteomes" id="UP000285768">
    <property type="component" value="Chromosome"/>
</dbReference>
<accession>A0ABX5QDN1</accession>
<dbReference type="EMBL" id="CP035037">
    <property type="protein sequence ID" value="QAB17133.1"/>
    <property type="molecule type" value="Genomic_DNA"/>
</dbReference>
<organism evidence="1 2">
    <name type="scientific">Leucobacter muris</name>
    <dbReference type="NCBI Taxonomy" id="1935379"/>
    <lineage>
        <taxon>Bacteria</taxon>
        <taxon>Bacillati</taxon>
        <taxon>Actinomycetota</taxon>
        <taxon>Actinomycetes</taxon>
        <taxon>Micrococcales</taxon>
        <taxon>Microbacteriaceae</taxon>
        <taxon>Leucobacter</taxon>
    </lineage>
</organism>
<dbReference type="RefSeq" id="WP_128386382.1">
    <property type="nucleotide sequence ID" value="NZ_CP035037.1"/>
</dbReference>
<gene>
    <name evidence="1" type="ORF">Leucomu_03630</name>
</gene>
<sequence>MSTNNSNIRINGGRATAIYLAPKGATLPTGLTDPIGDFEHMGWLHEDGIEFEVSTDSNKIKAMQGGATVRVAITSTEKTLKFTCLEDKPGVSELYWDHGKPTLVGAEGSQVARVDLPESIGLVERTAVVRLDDGDITKFVCLELIQITERESLSNNSSDPAAYGFTAEIIGDSYFLTNAPAFIEAAA</sequence>
<protein>
    <recommendedName>
        <fullName evidence="3">Phage tail protein</fullName>
    </recommendedName>
</protein>
<dbReference type="InterPro" id="IPR058154">
    <property type="entry name" value="Bxb1_TTP-like"/>
</dbReference>
<evidence type="ECO:0000313" key="1">
    <source>
        <dbReference type="EMBL" id="QAB17133.1"/>
    </source>
</evidence>